<proteinExistence type="predicted"/>
<organism evidence="1 2">
    <name type="scientific">Amycolatopsis camponoti</name>
    <dbReference type="NCBI Taxonomy" id="2606593"/>
    <lineage>
        <taxon>Bacteria</taxon>
        <taxon>Bacillati</taxon>
        <taxon>Actinomycetota</taxon>
        <taxon>Actinomycetes</taxon>
        <taxon>Pseudonocardiales</taxon>
        <taxon>Pseudonocardiaceae</taxon>
        <taxon>Amycolatopsis</taxon>
    </lineage>
</organism>
<evidence type="ECO:0000313" key="2">
    <source>
        <dbReference type="Proteomes" id="UP000399805"/>
    </source>
</evidence>
<keyword evidence="2" id="KW-1185">Reference proteome</keyword>
<accession>A0A6I8M9Y5</accession>
<name>A0A6I8M9Y5_9PSEU</name>
<protein>
    <submittedName>
        <fullName evidence="1">Uncharacterized protein</fullName>
    </submittedName>
</protein>
<dbReference type="EMBL" id="CABVGP010000004">
    <property type="protein sequence ID" value="VVJ24864.1"/>
    <property type="molecule type" value="Genomic_DNA"/>
</dbReference>
<evidence type="ECO:0000313" key="1">
    <source>
        <dbReference type="EMBL" id="VVJ24864.1"/>
    </source>
</evidence>
<reference evidence="1 2" key="1">
    <citation type="submission" date="2019-09" db="EMBL/GenBank/DDBJ databases">
        <authorList>
            <person name="Leyn A S."/>
        </authorList>
    </citation>
    <scope>NUCLEOTIDE SEQUENCE [LARGE SCALE GENOMIC DNA]</scope>
    <source>
        <strain evidence="1">AA231_1</strain>
    </source>
</reference>
<dbReference type="RefSeq" id="WP_155549543.1">
    <property type="nucleotide sequence ID" value="NZ_CABVGP010000004.1"/>
</dbReference>
<dbReference type="AlphaFoldDB" id="A0A6I8M9Y5"/>
<dbReference type="Proteomes" id="UP000399805">
    <property type="component" value="Unassembled WGS sequence"/>
</dbReference>
<sequence>MEPITLILLALLAGAGTAAIVVDVLSWRTVDSFIMAQPTTSGSAEIIKNRLASGRYQVVAGVFSPLGTKVATRSWEASTLEPLLQNRFGNRDAIKITF</sequence>
<gene>
    <name evidence="1" type="ORF">AA23TX_09626</name>
</gene>